<dbReference type="Proteomes" id="UP000324222">
    <property type="component" value="Unassembled WGS sequence"/>
</dbReference>
<proteinExistence type="predicted"/>
<dbReference type="AlphaFoldDB" id="A0A5B7CHG2"/>
<organism evidence="1 2">
    <name type="scientific">Portunus trituberculatus</name>
    <name type="common">Swimming crab</name>
    <name type="synonym">Neptunus trituberculatus</name>
    <dbReference type="NCBI Taxonomy" id="210409"/>
    <lineage>
        <taxon>Eukaryota</taxon>
        <taxon>Metazoa</taxon>
        <taxon>Ecdysozoa</taxon>
        <taxon>Arthropoda</taxon>
        <taxon>Crustacea</taxon>
        <taxon>Multicrustacea</taxon>
        <taxon>Malacostraca</taxon>
        <taxon>Eumalacostraca</taxon>
        <taxon>Eucarida</taxon>
        <taxon>Decapoda</taxon>
        <taxon>Pleocyemata</taxon>
        <taxon>Brachyura</taxon>
        <taxon>Eubrachyura</taxon>
        <taxon>Portunoidea</taxon>
        <taxon>Portunidae</taxon>
        <taxon>Portuninae</taxon>
        <taxon>Portunus</taxon>
    </lineage>
</organism>
<protein>
    <submittedName>
        <fullName evidence="1">Uncharacterized protein</fullName>
    </submittedName>
</protein>
<reference evidence="1 2" key="1">
    <citation type="submission" date="2019-05" db="EMBL/GenBank/DDBJ databases">
        <title>Another draft genome of Portunus trituberculatus and its Hox gene families provides insights of decapod evolution.</title>
        <authorList>
            <person name="Jeong J.-H."/>
            <person name="Song I."/>
            <person name="Kim S."/>
            <person name="Choi T."/>
            <person name="Kim D."/>
            <person name="Ryu S."/>
            <person name="Kim W."/>
        </authorList>
    </citation>
    <scope>NUCLEOTIDE SEQUENCE [LARGE SCALE GENOMIC DNA]</scope>
    <source>
        <tissue evidence="1">Muscle</tissue>
    </source>
</reference>
<gene>
    <name evidence="1" type="ORF">E2C01_000444</name>
</gene>
<evidence type="ECO:0000313" key="1">
    <source>
        <dbReference type="EMBL" id="MPC07876.1"/>
    </source>
</evidence>
<sequence>MTAIEDYLTALSAKSQQDMLPVPVLQTKPHKSTGRNTNVTAATCMDLLWPWDCFHLSTYHQPYKRVKDYGLSRTTSCSVDHLTSLRHRGS</sequence>
<evidence type="ECO:0000313" key="2">
    <source>
        <dbReference type="Proteomes" id="UP000324222"/>
    </source>
</evidence>
<keyword evidence="2" id="KW-1185">Reference proteome</keyword>
<accession>A0A5B7CHG2</accession>
<dbReference type="EMBL" id="VSRR010000010">
    <property type="protein sequence ID" value="MPC07876.1"/>
    <property type="molecule type" value="Genomic_DNA"/>
</dbReference>
<name>A0A5B7CHG2_PORTR</name>
<comment type="caution">
    <text evidence="1">The sequence shown here is derived from an EMBL/GenBank/DDBJ whole genome shotgun (WGS) entry which is preliminary data.</text>
</comment>